<feature type="region of interest" description="Disordered" evidence="1">
    <location>
        <begin position="1390"/>
        <end position="1463"/>
    </location>
</feature>
<dbReference type="FunCoup" id="Q9VDY5">
    <property type="interactions" value="35"/>
</dbReference>
<feature type="region of interest" description="Disordered" evidence="1">
    <location>
        <begin position="1899"/>
        <end position="1920"/>
    </location>
</feature>
<feature type="compositionally biased region" description="Basic residues" evidence="1">
    <location>
        <begin position="1431"/>
        <end position="1456"/>
    </location>
</feature>
<dbReference type="GlyGen" id="Q9VDY5">
    <property type="glycosylation" value="1 site"/>
</dbReference>
<feature type="compositionally biased region" description="Basic and acidic residues" evidence="1">
    <location>
        <begin position="849"/>
        <end position="870"/>
    </location>
</feature>
<dbReference type="PaxDb" id="7227-FBpp0290907"/>
<feature type="region of interest" description="Disordered" evidence="1">
    <location>
        <begin position="682"/>
        <end position="741"/>
    </location>
</feature>
<dbReference type="CTD" id="57578"/>
<dbReference type="OMA" id="GKERRWM"/>
<keyword evidence="4" id="KW-1185">Reference proteome</keyword>
<reference evidence="2 4" key="6">
    <citation type="journal article" date="2005" name="PLoS Comput. Biol.">
        <title>Combined evidence annotation of transposable elements in genome sequences.</title>
        <authorList>
            <person name="Quesneville H."/>
            <person name="Bergman C.M."/>
            <person name="Andrieu O."/>
            <person name="Autard D."/>
            <person name="Nouaud D."/>
            <person name="Ashburner M."/>
            <person name="Anxolabehere D."/>
        </authorList>
    </citation>
    <scope>NUCLEOTIDE SEQUENCE [LARGE SCALE GENOMIC DNA]</scope>
    <source>
        <strain evidence="4">Berkeley</strain>
    </source>
</reference>
<evidence type="ECO:0000313" key="4">
    <source>
        <dbReference type="Proteomes" id="UP000000803"/>
    </source>
</evidence>
<dbReference type="GO" id="GO:0034703">
    <property type="term" value="C:cation channel complex"/>
    <property type="evidence" value="ECO:0000353"/>
    <property type="project" value="FlyBase"/>
</dbReference>
<dbReference type="Reactome" id="R-DME-2672351">
    <property type="pathway name" value="Stimuli-sensing channels"/>
</dbReference>
<dbReference type="Pfam" id="PF14776">
    <property type="entry name" value="UNC-79"/>
    <property type="match status" value="1"/>
</dbReference>
<feature type="region of interest" description="Disordered" evidence="1">
    <location>
        <begin position="2266"/>
        <end position="2287"/>
    </location>
</feature>
<feature type="region of interest" description="Disordered" evidence="1">
    <location>
        <begin position="1517"/>
        <end position="1577"/>
    </location>
</feature>
<feature type="region of interest" description="Disordered" evidence="1">
    <location>
        <begin position="2305"/>
        <end position="2349"/>
    </location>
</feature>
<evidence type="ECO:0000256" key="1">
    <source>
        <dbReference type="SAM" id="MobiDB-lite"/>
    </source>
</evidence>
<feature type="region of interest" description="Disordered" evidence="1">
    <location>
        <begin position="2205"/>
        <end position="2226"/>
    </location>
</feature>
<feature type="region of interest" description="Disordered" evidence="1">
    <location>
        <begin position="1007"/>
        <end position="1034"/>
    </location>
</feature>
<dbReference type="PhylomeDB" id="Q9VDY5"/>
<feature type="compositionally biased region" description="Pro residues" evidence="1">
    <location>
        <begin position="1565"/>
        <end position="1575"/>
    </location>
</feature>
<dbReference type="eggNOG" id="KOG3685">
    <property type="taxonomic scope" value="Eukaryota"/>
</dbReference>
<dbReference type="AGR" id="FB:FBgn0038693"/>
<dbReference type="GeneID" id="42310"/>
<dbReference type="ExpressionAtlas" id="Q9VDY5">
    <property type="expression patterns" value="baseline and differential"/>
</dbReference>
<dbReference type="Bgee" id="FBgn0038693">
    <property type="expression patterns" value="Expressed in lamina monopolar neuron L1 (Drosophila) in insect head and 131 other cell types or tissues"/>
</dbReference>
<reference evidence="2 4" key="3">
    <citation type="journal article" date="2002" name="Genome Biol.">
        <title>Annotation of the Drosophila melanogaster euchromatic genome: a systematic review.</title>
        <authorList>
            <person name="Misra S."/>
            <person name="Crosby M.A."/>
            <person name="Mungall C.J."/>
            <person name="Matthews B.B."/>
            <person name="Campbell K.S."/>
            <person name="Hradecky P."/>
            <person name="Huang Y."/>
            <person name="Kaminker J.S."/>
            <person name="Millburn G.H."/>
            <person name="Prochnik S.E."/>
            <person name="Smith C.D."/>
            <person name="Tupy J.L."/>
            <person name="Whitfied E.J."/>
            <person name="Bayraktaroglu L."/>
            <person name="Berman B.P."/>
            <person name="Bettencourt B.R."/>
            <person name="Celniker S.E."/>
            <person name="de Grey A.D."/>
            <person name="Drysdale R.A."/>
            <person name="Harris N.L."/>
            <person name="Richter J."/>
            <person name="Russo S."/>
            <person name="Schroeder A.J."/>
            <person name="Shu S.Q."/>
            <person name="Stapleton M."/>
            <person name="Yamada C."/>
            <person name="Ashburner M."/>
            <person name="Gelbart W.M."/>
            <person name="Rubin G.M."/>
            <person name="Lewis S.E."/>
        </authorList>
    </citation>
    <scope>GENOME REANNOTATION</scope>
    <source>
        <strain evidence="4">Berkeley</strain>
    </source>
</reference>
<evidence type="ECO:0000313" key="2">
    <source>
        <dbReference type="EMBL" id="AAF55654.3"/>
    </source>
</evidence>
<reference evidence="2 4" key="4">
    <citation type="journal article" date="2002" name="Genome Biol.">
        <title>The transposable elements of the Drosophila melanogaster euchromatin: a genomics perspective.</title>
        <authorList>
            <person name="Kaminker J.S."/>
            <person name="Bergman C.M."/>
            <person name="Kronmiller B."/>
            <person name="Carlson J."/>
            <person name="Svirskas R."/>
            <person name="Patel S."/>
            <person name="Frise E."/>
            <person name="Wheeler D.A."/>
            <person name="Lewis S.E."/>
            <person name="Rubin G.M."/>
            <person name="Ashburner M."/>
            <person name="Celniker S.E."/>
        </authorList>
    </citation>
    <scope>NUCLEOTIDE SEQUENCE [LARGE SCALE GENOMIC DNA]</scope>
    <source>
        <strain evidence="4">Berkeley</strain>
    </source>
</reference>
<accession>Q9VDY5</accession>
<dbReference type="eggNOG" id="KOG4820">
    <property type="taxonomic scope" value="Eukaryota"/>
</dbReference>
<gene>
    <name evidence="2 3" type="primary">unc79</name>
    <name evidence="2" type="synonym">anon-WO0153538.74</name>
    <name evidence="2" type="synonym">anon-WO0172774.15</name>
    <name evidence="2" type="synonym">Dmel\CG5237</name>
    <name evidence="2" type="synonym">DUNC79</name>
    <name evidence="2" type="synonym">Dunc79</name>
    <name evidence="2" type="synonym">dunc79</name>
    <name evidence="2" type="synonym">UNC79</name>
    <name evidence="2 3" type="ORF">CG5237</name>
    <name evidence="2" type="ORF">Dmel_CG5237</name>
</gene>
<feature type="compositionally biased region" description="Polar residues" evidence="1">
    <location>
        <begin position="1903"/>
        <end position="1913"/>
    </location>
</feature>
<reference evidence="2 4" key="10">
    <citation type="journal article" date="2015" name="G3 (Bethesda)">
        <title>Gene Model Annotations for Drosophila melanogaster: The Rule-Benders.</title>
        <authorList>
            <consortium name="FlyBase Consortium"/>
            <person name="Crosby M.A."/>
            <person name="Gramates L.S."/>
            <person name="Dos Santos G."/>
            <person name="Matthews B.B."/>
            <person name="St Pierre S.E."/>
            <person name="Zhou P."/>
            <person name="Schroeder A.J."/>
            <person name="Falls K."/>
            <person name="Emmert D.B."/>
            <person name="Russo S.M."/>
            <person name="Gelbart W.M."/>
            <person name="null"/>
        </authorList>
    </citation>
    <scope>NUCLEOTIDE SEQUENCE [LARGE SCALE GENOMIC DNA]</scope>
    <source>
        <strain evidence="4">Berkeley</strain>
    </source>
</reference>
<organism evidence="2 4">
    <name type="scientific">Drosophila melanogaster</name>
    <name type="common">Fruit fly</name>
    <dbReference type="NCBI Taxonomy" id="7227"/>
    <lineage>
        <taxon>Eukaryota</taxon>
        <taxon>Metazoa</taxon>
        <taxon>Ecdysozoa</taxon>
        <taxon>Arthropoda</taxon>
        <taxon>Hexapoda</taxon>
        <taxon>Insecta</taxon>
        <taxon>Pterygota</taxon>
        <taxon>Neoptera</taxon>
        <taxon>Endopterygota</taxon>
        <taxon>Diptera</taxon>
        <taxon>Brachycera</taxon>
        <taxon>Muscomorpha</taxon>
        <taxon>Ephydroidea</taxon>
        <taxon>Drosophilidae</taxon>
        <taxon>Drosophila</taxon>
        <taxon>Sophophora</taxon>
    </lineage>
</organism>
<dbReference type="Proteomes" id="UP000000803">
    <property type="component" value="Chromosome 3R"/>
</dbReference>
<feature type="region of interest" description="Disordered" evidence="1">
    <location>
        <begin position="1824"/>
        <end position="1865"/>
    </location>
</feature>
<reference evidence="2 4" key="8">
    <citation type="journal article" date="2007" name="Science">
        <title>Sequence finishing and mapping of Drosophila melanogaster heterochromatin.</title>
        <authorList>
            <person name="Hoskins R.A."/>
            <person name="Carlson J.W."/>
            <person name="Kennedy C."/>
            <person name="Acevedo D."/>
            <person name="Evans-Holm M."/>
            <person name="Frise E."/>
            <person name="Wan K.H."/>
            <person name="Park S."/>
            <person name="Mendez-Lago M."/>
            <person name="Rossi F."/>
            <person name="Villasante A."/>
            <person name="Dimitri P."/>
            <person name="Karpen G.H."/>
            <person name="Celniker S.E."/>
        </authorList>
    </citation>
    <scope>NUCLEOTIDE SEQUENCE [LARGE SCALE GENOMIC DNA]</scope>
    <source>
        <strain evidence="4">Berkeley</strain>
    </source>
</reference>
<reference evidence="2 4" key="9">
    <citation type="journal article" date="2015" name="G3 (Bethesda)">
        <title>Gene Model Annotations for Drosophila melanogaster: Impact of High-Throughput Data.</title>
        <authorList>
            <consortium name="FlyBase Consortium"/>
            <person name="Matthews B.B."/>
            <person name="Dos Santos G."/>
            <person name="Crosby M.A."/>
            <person name="Emmert D.B."/>
            <person name="St Pierre S.E."/>
            <person name="Gramates L.S."/>
            <person name="Zhou P."/>
            <person name="Schroeder A.J."/>
            <person name="Falls K."/>
            <person name="Strelets V."/>
            <person name="Russo S.M."/>
            <person name="Gelbart W.M."/>
            <person name="null"/>
        </authorList>
    </citation>
    <scope>NUCLEOTIDE SEQUENCE [LARGE SCALE GENOMIC DNA]</scope>
    <source>
        <strain evidence="4">Berkeley</strain>
    </source>
</reference>
<dbReference type="VEuPathDB" id="VectorBase:FBgn0038693"/>
<feature type="region of interest" description="Disordered" evidence="1">
    <location>
        <begin position="2050"/>
        <end position="2156"/>
    </location>
</feature>
<feature type="compositionally biased region" description="Gly residues" evidence="1">
    <location>
        <begin position="1008"/>
        <end position="1021"/>
    </location>
</feature>
<dbReference type="FlyBase" id="FBgn0038693">
    <property type="gene designation" value="unc79"/>
</dbReference>
<dbReference type="InParanoid" id="Q9VDY5"/>
<dbReference type="SUPFAM" id="SSF48371">
    <property type="entry name" value="ARM repeat"/>
    <property type="match status" value="1"/>
</dbReference>
<feature type="region of interest" description="Disordered" evidence="1">
    <location>
        <begin position="847"/>
        <end position="871"/>
    </location>
</feature>
<reference evidence="2 4" key="11">
    <citation type="journal article" date="2015" name="Genome Res.">
        <title>The Release 6 reference sequence of the Drosophila melanogaster genome.</title>
        <authorList>
            <person name="Hoskins R.A."/>
            <person name="Carlson J.W."/>
            <person name="Wan K.H."/>
            <person name="Park S."/>
            <person name="Mendez I."/>
            <person name="Galle S.E."/>
            <person name="Booth B.W."/>
            <person name="Pfeiffer B.D."/>
            <person name="George R.A."/>
            <person name="Svirskas R."/>
            <person name="Krzywinski M."/>
            <person name="Schein J."/>
            <person name="Accardo M.C."/>
            <person name="Damia E."/>
            <person name="Messina G."/>
            <person name="Mendez-Lago M."/>
            <person name="de Pablos B."/>
            <person name="Demakova O.V."/>
            <person name="Andreyeva E.N."/>
            <person name="Boldyreva L.V."/>
            <person name="Marra M."/>
            <person name="Carvalho A.B."/>
            <person name="Dimitri P."/>
            <person name="Villasante A."/>
            <person name="Zhimulev I.F."/>
            <person name="Rubin G.M."/>
            <person name="Karpen G.H."/>
            <person name="Celniker S.E."/>
        </authorList>
    </citation>
    <scope>NUCLEOTIDE SEQUENCE [LARGE SCALE GENOMIC DNA]</scope>
    <source>
        <strain evidence="4">Berkeley</strain>
    </source>
</reference>
<dbReference type="EMBL" id="AE014297">
    <property type="protein sequence ID" value="AAF55654.3"/>
    <property type="molecule type" value="Genomic_DNA"/>
</dbReference>
<protein>
    <submittedName>
        <fullName evidence="2">Uncoordinated 79, isoform C</fullName>
    </submittedName>
</protein>
<dbReference type="GO" id="GO:0045475">
    <property type="term" value="P:locomotor rhythm"/>
    <property type="evidence" value="ECO:0000315"/>
    <property type="project" value="FlyBase"/>
</dbReference>
<feature type="compositionally biased region" description="Polar residues" evidence="1">
    <location>
        <begin position="1401"/>
        <end position="1412"/>
    </location>
</feature>
<feature type="compositionally biased region" description="Low complexity" evidence="1">
    <location>
        <begin position="2054"/>
        <end position="2066"/>
    </location>
</feature>
<name>Q9VDY5_DROME</name>
<dbReference type="STRING" id="7227.FBpp0290907"/>
<feature type="compositionally biased region" description="Basic and acidic residues" evidence="1">
    <location>
        <begin position="695"/>
        <end position="704"/>
    </location>
</feature>
<reference evidence="2 4" key="1">
    <citation type="journal article" date="2000" name="Science">
        <title>The genome sequence of Drosophila melanogaster.</title>
        <authorList>
            <person name="Adams M.D."/>
            <person name="Celniker S.E."/>
            <person name="Holt R.A."/>
            <person name="Evans C.A."/>
            <person name="Gocayne J.D."/>
            <person name="Amanatides P.G."/>
            <person name="Scherer S.E."/>
            <person name="Li P.W."/>
            <person name="Hoskins R.A."/>
            <person name="Galle R.F."/>
            <person name="George R.A."/>
            <person name="Lewis S.E."/>
            <person name="Richards S."/>
            <person name="Ashburner M."/>
            <person name="Henderson S.N."/>
            <person name="Sutton G.G."/>
            <person name="Wortman J.R."/>
            <person name="Yandell M.D."/>
            <person name="Zhang Q."/>
            <person name="Chen L.X."/>
            <person name="Brandon R.C."/>
            <person name="Rogers Y.H."/>
            <person name="Blazej R.G."/>
            <person name="Champe M."/>
            <person name="Pfeiffer B.D."/>
            <person name="Wan K.H."/>
            <person name="Doyle C."/>
            <person name="Baxter E.G."/>
            <person name="Helt G."/>
            <person name="Nelson C.R."/>
            <person name="Gabor G.L."/>
            <person name="Abril J.F."/>
            <person name="Agbayani A."/>
            <person name="An H.J."/>
            <person name="Andrews-Pfannkoch C."/>
            <person name="Baldwin D."/>
            <person name="Ballew R.M."/>
            <person name="Basu A."/>
            <person name="Baxendale J."/>
            <person name="Bayraktaroglu L."/>
            <person name="Beasley E.M."/>
            <person name="Beeson K.Y."/>
            <person name="Benos P.V."/>
            <person name="Berman B.P."/>
            <person name="Bhandari D."/>
            <person name="Bolshakov S."/>
            <person name="Borkova D."/>
            <person name="Botchan M.R."/>
            <person name="Bouck J."/>
            <person name="Brokstein P."/>
            <person name="Brottier P."/>
            <person name="Burtis K.C."/>
            <person name="Busam D.A."/>
            <person name="Butler H."/>
            <person name="Cadieu E."/>
            <person name="Center A."/>
            <person name="Chandra I."/>
            <person name="Cherry J.M."/>
            <person name="Cawley S."/>
            <person name="Dahlke C."/>
            <person name="Davenport L.B."/>
            <person name="Davies P."/>
            <person name="de Pablos B."/>
            <person name="Delcher A."/>
            <person name="Deng Z."/>
            <person name="Mays A.D."/>
            <person name="Dew I."/>
            <person name="Dietz S.M."/>
            <person name="Dodson K."/>
            <person name="Doup L.E."/>
            <person name="Downes M."/>
            <person name="Dugan-Rocha S."/>
            <person name="Dunkov B.C."/>
            <person name="Dunn P."/>
            <person name="Durbin K.J."/>
            <person name="Evangelista C.C."/>
            <person name="Ferraz C."/>
            <person name="Ferriera S."/>
            <person name="Fleischmann W."/>
            <person name="Fosler C."/>
            <person name="Gabrielian A.E."/>
            <person name="Garg N.S."/>
            <person name="Gelbart W.M."/>
            <person name="Glasser K."/>
            <person name="Glodek A."/>
            <person name="Gong F."/>
            <person name="Gorrell J.H."/>
            <person name="Gu Z."/>
            <person name="Guan P."/>
            <person name="Harris M."/>
            <person name="Harris N.L."/>
            <person name="Harvey D."/>
            <person name="Heiman T.J."/>
            <person name="Hernandez J.R."/>
            <person name="Houck J."/>
            <person name="Hostin D."/>
            <person name="Houston K.A."/>
            <person name="Howland T.J."/>
            <person name="Wei M.H."/>
            <person name="Ibegwam C."/>
            <person name="Jalali M."/>
            <person name="Kalush F."/>
            <person name="Karpen G.H."/>
            <person name="Ke Z."/>
            <person name="Kennison J.A."/>
            <person name="Ketchum K.A."/>
            <person name="Kimmel B.E."/>
            <person name="Kodira C.D."/>
            <person name="Kraft C."/>
            <person name="Kravitz S."/>
            <person name="Kulp D."/>
            <person name="Lai Z."/>
            <person name="Lasko P."/>
            <person name="Lei Y."/>
            <person name="Levitsky A.A."/>
            <person name="Li J."/>
            <person name="Li Z."/>
            <person name="Liang Y."/>
            <person name="Lin X."/>
            <person name="Liu X."/>
            <person name="Mattei B."/>
            <person name="McIntosh T.C."/>
            <person name="McLeod M.P."/>
            <person name="McPherson D."/>
            <person name="Merkulov G."/>
            <person name="Milshina N.V."/>
            <person name="Mobarry C."/>
            <person name="Morris J."/>
            <person name="Moshrefi A."/>
            <person name="Mount S.M."/>
            <person name="Moy M."/>
            <person name="Murphy B."/>
            <person name="Murphy L."/>
            <person name="Muzny D.M."/>
            <person name="Nelson D.L."/>
            <person name="Nelson D.R."/>
            <person name="Nelson K.A."/>
            <person name="Nixon K."/>
            <person name="Nusskern D.R."/>
            <person name="Pacleb J.M."/>
            <person name="Palazzolo M."/>
            <person name="Pittman G.S."/>
            <person name="Pan S."/>
            <person name="Pollard J."/>
            <person name="Puri V."/>
            <person name="Reese M.G."/>
            <person name="Reinert K."/>
            <person name="Remington K."/>
            <person name="Saunders R.D."/>
            <person name="Scheeler F."/>
            <person name="Shen H."/>
            <person name="Shue B.C."/>
            <person name="Siden-Kiamos I."/>
            <person name="Simpson M."/>
            <person name="Skupski M.P."/>
            <person name="Smith T."/>
            <person name="Spier E."/>
            <person name="Spradling A.C."/>
            <person name="Stapleton M."/>
            <person name="Strong R."/>
            <person name="Sun E."/>
            <person name="Svirskas R."/>
            <person name="Tector C."/>
            <person name="Turner R."/>
            <person name="Venter E."/>
            <person name="Wang A.H."/>
            <person name="Wang X."/>
            <person name="Wang Z.Y."/>
            <person name="Wassarman D.A."/>
            <person name="Weinstock G.M."/>
            <person name="Weissenbach J."/>
            <person name="Williams S.M."/>
            <person name="WoodageT"/>
            <person name="Worley K.C."/>
            <person name="Wu D."/>
            <person name="Yang S."/>
            <person name="Yao Q.A."/>
            <person name="Ye J."/>
            <person name="Yeh R.F."/>
            <person name="Zaveri J.S."/>
            <person name="Zhan M."/>
            <person name="Zhang G."/>
            <person name="Zhao Q."/>
            <person name="Zheng L."/>
            <person name="Zheng X.H."/>
            <person name="Zhong F.N."/>
            <person name="Zhong W."/>
            <person name="Zhou X."/>
            <person name="Zhu S."/>
            <person name="Zhu X."/>
            <person name="Smith H.O."/>
            <person name="Gibbs R.A."/>
            <person name="Myers E.W."/>
            <person name="Rubin G.M."/>
            <person name="Venter J.C."/>
        </authorList>
    </citation>
    <scope>NUCLEOTIDE SEQUENCE [LARGE SCALE GENOMIC DNA]</scope>
    <source>
        <strain evidence="4">Berkeley</strain>
    </source>
</reference>
<dbReference type="GO" id="GO:0072347">
    <property type="term" value="P:response to anesthetic"/>
    <property type="evidence" value="ECO:0000315"/>
    <property type="project" value="FlyBase"/>
</dbReference>
<reference evidence="2 4" key="5">
    <citation type="journal article" date="2002" name="Genome Biol.">
        <title>Heterochromatic sequences in a Drosophila whole-genome shotgun assembly.</title>
        <authorList>
            <person name="Hoskins R.A."/>
            <person name="Smith C.D."/>
            <person name="Carlson J.W."/>
            <person name="Carvalho A.B."/>
            <person name="Halpern A."/>
            <person name="Kaminker J.S."/>
            <person name="Kennedy C."/>
            <person name="Mungall C.J."/>
            <person name="Sullivan B.A."/>
            <person name="Sutton G.G."/>
            <person name="Yasuhara J.C."/>
            <person name="Wakimoto B.T."/>
            <person name="Myers E.W."/>
            <person name="Celniker S.E."/>
            <person name="Rubin G.M."/>
            <person name="Karpen G.H."/>
        </authorList>
    </citation>
    <scope>NUCLEOTIDE SEQUENCE [LARGE SCALE GENOMIC DNA]</scope>
    <source>
        <strain evidence="4">Berkeley</strain>
    </source>
</reference>
<reference evidence="2 4" key="2">
    <citation type="journal article" date="2002" name="Genome Biol.">
        <title>Finishing a whole-genome shotgun: release 3 of the Drosophila melanogaster euchromatic genome sequence.</title>
        <authorList>
            <person name="Celniker S.E."/>
            <person name="Wheeler D.A."/>
            <person name="Kronmiller B."/>
            <person name="Carlson J.W."/>
            <person name="Halpern A."/>
            <person name="Patel S."/>
            <person name="Adams M."/>
            <person name="Champe M."/>
            <person name="Dugan S.P."/>
            <person name="Frise E."/>
            <person name="Hodgson A."/>
            <person name="George R.A."/>
            <person name="Hoskins R.A."/>
            <person name="Laverty T."/>
            <person name="Muzny D.M."/>
            <person name="Nelson C.R."/>
            <person name="Pacleb J.M."/>
            <person name="Park S."/>
            <person name="Pfeiffer B.D."/>
            <person name="Richards S."/>
            <person name="Sodergren E.J."/>
            <person name="Svirskas R."/>
            <person name="Tabor P.E."/>
            <person name="Wan K."/>
            <person name="Stapleton M."/>
            <person name="Sutton G.G."/>
            <person name="Venter C."/>
            <person name="Weinstock G."/>
            <person name="Scherer S.E."/>
            <person name="Myers E.W."/>
            <person name="Gibbs R.A."/>
            <person name="Rubin G.M."/>
        </authorList>
    </citation>
    <scope>NUCLEOTIDE SEQUENCE [LARGE SCALE GENOMIC DNA]</scope>
    <source>
        <strain evidence="4">Berkeley</strain>
    </source>
</reference>
<sequence length="3028" mass="333698">MTGSFKVQLINMGTRAAAFQAKLRALHEYHVRLLHNVLPAPSGVDIANNIKYFSQTLLTVLKDVRTSPHELIRDPLEDPTRMSAYPNLEYGNLYNALTMLIDVAPCIQYGQIVFGKALLQCLSCILPFLDKDLIDNLPYLVSSTISVLPPALHQCIINALCYYILPFTITRRSSDEQECQACQSVSSVIMMVLQYSNNPAHHCQLLECLMTLKHNVVKDILCVVAYGTAVSRTSAAKLLFYYWPAFNANLFDRKVLLSKLTNDLVPFTCQREHCPNSGNAEAAKVCYDHSISIAYAPDCPPPLYLCIECANEIHREHGSLEFGDILHPMQQVSMVCENKNCRSNEKSAFSICFSTECASFNGNHPIRYCSQCHSNRHNSRRGGDHVVHRSLQPAWQMDPEMQMHMVESVVSLLREAKPLNFEPGKESSSSESKKNGSGITADNISLEERQRLGRYGIWLLVGRCTPTADTPVEVLGRILSMLFHWFHVTAYSYDAAGQVESTIEKLKVDHVCNWLKDICRIHYNVFISCLLPHPPEYARVGGHWETLASRTSHLKEGLQRLICLVPYEVITSEIWDYVMPHWMEAITNDVAEKELNELKIVLSKILDPEMSPLGFDAKTMYNFVAIRFEKTTAKVQQQALHWLQILTKLEILIPLVQLFAMFGDGVRIMKYGIQHELMREKDAQSQSLAKAPKTPCKESKETKADMANPPRRSSISPVVEDDSGNTSAISDDEAPTNRHTEFSTDAEHNLTCCILMLDILLKQMELQDVEQHMGIHTSVCENVSRLIKCMVTAARVGLSSHVCALKVAECAYCEASIMWHQLATKLVQFMAPLNPVRPPDVPIEDIIEEEKSSRKSPPESDKEKTRDRDVSLSMAPLPIPLGPLGGFADIFKLDQFFSDDGKIIIMAGPVPVAVPQPEPHSVGGVLVHMPHVCSNNENGHSVDSNELRKVHATDEIMTATVETVSEQLDLASILPTDRAIARSITLSDADVGSANVSVTKASVMGENGANGGGACGGGENGSGSEEDEEEEDSDDFWHTSVGKFKFTLDTLPQPLQYIHQLLTEIPTIKKPEILYYVLQCLNTMALHGDALAKAAREQRGFFIWCQENLLIKNLWELCNAEHSHICQVGVPLLLHCITLPLGSDVFWRVVQEAFHDTDWRVRFTAVERVTVITRFMDSTPLRSEVGLQTALATAFCHLIASMDDINVYVAQRATLYIGTIHDTAIRSLLFCLESQFDLFIVDRPVVLQSVYQLHNSLSDRKMLGWEFFLNRFDTLFVEAQINLEKCGDISYLRDLRNSDNGSEALSAKIQKAREALSQSDTSGGMAKTLSASFGTKWPYKRTMSAPASMAPRQDSKFVPEKEKIYSRQVSAPILKRKTSRFGLGQFLGSSSGGASGSSQSVNPATTAASSSRPKPPPCPVHQSAHTAFPYHTHHHHPHGHHPYPHPHPHHHPHHHAGSSAHVATTATTSAGLVSTHSQSHQYLVHCVPPSHHSPMPTLQEAETLLRSQAAADAAAASGSFGGSLGHPGQEAAAVGTGTAGGSAGNPNPHHSFHSHFQKHPSAPNLLPPPPAPSPSPSTLAFPMHCTCDAAPHPHPQVSGAAATGSAANPDGHIHSLGGLNDDNLIGLLSRITELEESDRETIHLLVFMLMQFMSRTDQAYPSEEKPMTKTQNIVLKHLFLLLGHNQIDKTFHTTPESLRVSAVFNAFLANLPQVLDQNHLIGGLILPSVMQIILYAPNPTSTSGESYQNIVFNYSLWHLEQYPRRNWLFTLLVVLYKYSYTQPPLSGYVIAGIRLIMNSLRGHFHQCRRIPTTTILDIQGVGGAARSRDVSQPSLGTDPDDKEASPPASPMFPSEGTSAASKSKGNVAFTPKLQHAFRKYNDSSLDADETESELVAIPESDLSDSTLHGSSAPGSFDDTIHFEDVMPRNRRALEYTEEKSTKSHKSMITTKVGDTYTTKIKATTTSETLVTTHTRHSLQEGVRMIVTPLVGAETTETAIVSPPVDVHRAVTVRNKSLENAAASTSKMFAAIATNHLKALGALQDMPAAVERKAASSSGSGSRSANGSGNGSGGSAPAAIQASSSAAASKPIGRHKTIVECSAGNSSSSADDSRQKKSQTKSLRRTDKNYGSPDSPLSKMSVMPNPRDEMDESMQSLPPPKSIAALEIPTPERLLPIGTQDTVATLVERVRDGLNLPDISHLKQDSLDVSESTKDDVTPSSRTNSPRRLIKQVALESPPNPNAQLPSQPSADLHTSILKNVQQDLKQNAPEGNGLTTSNSIKRPRQKLAPFNVDSNAIPDIRSRFAGSWPPPPFQPVDPEPDDDDEIGAEASNGHGIHSTPHAPRGSSRRVGDYTIVERCSDCGAHIEEYTDEEIGIFIVILGTFIHREPAMAAPFLPEILTMTSRICLSSTHAWQGENGPPLASSAQAVACQFFRCVLHQLAPNGIFLQVFQTQMKMKIRHHHFRSIAKALQDFQDLNSTSPIYMVCESLTSKKSLPIEQLPVIFRNMAEYLNLQCVPTEAGVGLAVWSQAMQAMESLLRQVIVIMPSLTNAEYMLDIMAATLRLNCVPKTLLDPYSKIMAYCVQHTNLEYQTLYELCTLNIRSFSKDRDKNLLCRQMIFEFVQALKFKSNIPDHNLLTIIGFVLLDAGGTLPPGAAPGLPDAAPMMTTNSADCLRQYINDVIDFLADFHTLSKIKNFKNGQTSSGLGEDTLGGVLKGAVAQYLALEMSRGNSRDNKAVSRYLPWLNNAPSSLQQGPKEFTECVGHMRLLSWLLLGSLTHMALMQRRQETHSIPTPLPQQNSQGTGPAASVHYQHQGVTYSQPVPQEASCHIADHIQVIFAGFAEQSKTSVLHMSSLFHAFTLCQLWTVYLEQMAHNTNSNAEGSTLGVLFEFWAKVTPCILQLVSHAKPTVNKDQPQTPLDFQTQSANSKLSEMVNLHFLSLLEALKDTNSTVLGKLLPMWSPVLSSQTQLSDTLHVRLQNVRDYAPDYEEQQTYKSEALLKWLQRLQFKMGQIELQASTATQFYSI</sequence>
<feature type="compositionally biased region" description="Acidic residues" evidence="1">
    <location>
        <begin position="1024"/>
        <end position="1034"/>
    </location>
</feature>
<feature type="compositionally biased region" description="Acidic residues" evidence="1">
    <location>
        <begin position="2318"/>
        <end position="2327"/>
    </location>
</feature>
<feature type="compositionally biased region" description="Low complexity" evidence="1">
    <location>
        <begin position="2074"/>
        <end position="2088"/>
    </location>
</feature>
<dbReference type="SMR" id="Q9VDY5"/>
<feature type="region of interest" description="Disordered" evidence="1">
    <location>
        <begin position="2789"/>
        <end position="2809"/>
    </location>
</feature>
<proteinExistence type="predicted"/>
<evidence type="ECO:0000313" key="3">
    <source>
        <dbReference type="FlyBase" id="FBgn0038693"/>
    </source>
</evidence>
<dbReference type="BioGRID-ORCS" id="42310">
    <property type="hits" value="0 hits in 1 CRISPR screen"/>
</dbReference>
<feature type="compositionally biased region" description="Pro residues" evidence="1">
    <location>
        <begin position="2308"/>
        <end position="2317"/>
    </location>
</feature>
<dbReference type="UCSC" id="CG5237-RA">
    <property type="organism name" value="d. melanogaster"/>
</dbReference>
<feature type="region of interest" description="Disordered" evidence="1">
    <location>
        <begin position="420"/>
        <end position="441"/>
    </location>
</feature>
<dbReference type="InterPro" id="IPR016024">
    <property type="entry name" value="ARM-type_fold"/>
</dbReference>
<feature type="compositionally biased region" description="Basic and acidic residues" evidence="1">
    <location>
        <begin position="2205"/>
        <end position="2216"/>
    </location>
</feature>
<dbReference type="OrthoDB" id="6270916at2759"/>
<dbReference type="PANTHER" id="PTHR21696:SF2">
    <property type="entry name" value="PROTEIN UNC-79 HOMOLOG"/>
    <property type="match status" value="1"/>
</dbReference>
<feature type="compositionally biased region" description="Low complexity" evidence="1">
    <location>
        <begin position="426"/>
        <end position="438"/>
    </location>
</feature>
<dbReference type="InterPro" id="IPR024855">
    <property type="entry name" value="UNC79"/>
</dbReference>
<feature type="compositionally biased region" description="Polar residues" evidence="1">
    <location>
        <begin position="1855"/>
        <end position="1864"/>
    </location>
</feature>
<reference evidence="2 4" key="7">
    <citation type="journal article" date="2007" name="Science">
        <title>The Release 5.1 annotation of Drosophila melanogaster heterochromatin.</title>
        <authorList>
            <person name="Smith C.D."/>
            <person name="Shu S."/>
            <person name="Mungall C.J."/>
            <person name="Karpen G.H."/>
        </authorList>
    </citation>
    <scope>NUCLEOTIDE SEQUENCE [LARGE SCALE GENOMIC DNA]</scope>
    <source>
        <strain evidence="4">Berkeley</strain>
    </source>
</reference>
<dbReference type="RefSeq" id="NP_650795.2">
    <property type="nucleotide sequence ID" value="NM_142538.2"/>
</dbReference>
<dbReference type="PANTHER" id="PTHR21696">
    <property type="entry name" value="PROTEIN UNC-79 HOMOLOG"/>
    <property type="match status" value="1"/>
</dbReference>